<keyword evidence="6" id="KW-0067">ATP-binding</keyword>
<dbReference type="NCBIfam" id="TIGR00545">
    <property type="entry name" value="lipoyltrans"/>
    <property type="match status" value="1"/>
</dbReference>
<dbReference type="GO" id="GO:0005829">
    <property type="term" value="C:cytosol"/>
    <property type="evidence" value="ECO:0007669"/>
    <property type="project" value="TreeGrafter"/>
</dbReference>
<dbReference type="GO" id="GO:0017118">
    <property type="term" value="F:lipoyltransferase activity"/>
    <property type="evidence" value="ECO:0007669"/>
    <property type="project" value="TreeGrafter"/>
</dbReference>
<dbReference type="EC" id="6.3.1.20" evidence="3"/>
<evidence type="ECO:0000256" key="2">
    <source>
        <dbReference type="ARBA" id="ARBA00005124"/>
    </source>
</evidence>
<gene>
    <name evidence="9" type="ORF">CYFUS_006367</name>
</gene>
<dbReference type="SUPFAM" id="SSF82649">
    <property type="entry name" value="SufE/NifU"/>
    <property type="match status" value="1"/>
</dbReference>
<dbReference type="SUPFAM" id="SSF55681">
    <property type="entry name" value="Class II aaRS and biotin synthetases"/>
    <property type="match status" value="1"/>
</dbReference>
<dbReference type="Proteomes" id="UP000217257">
    <property type="component" value="Chromosome"/>
</dbReference>
<dbReference type="InterPro" id="IPR045864">
    <property type="entry name" value="aa-tRNA-synth_II/BPL/LPL"/>
</dbReference>
<evidence type="ECO:0000259" key="8">
    <source>
        <dbReference type="PROSITE" id="PS51733"/>
    </source>
</evidence>
<dbReference type="PANTHER" id="PTHR12561">
    <property type="entry name" value="LIPOATE-PROTEIN LIGASE"/>
    <property type="match status" value="1"/>
</dbReference>
<keyword evidence="5" id="KW-0547">Nucleotide-binding</keyword>
<dbReference type="InterPro" id="IPR019491">
    <property type="entry name" value="Lipoate_protein_ligase_C"/>
</dbReference>
<dbReference type="Pfam" id="PF10437">
    <property type="entry name" value="Lip_prot_lig_C"/>
    <property type="match status" value="1"/>
</dbReference>
<evidence type="ECO:0000256" key="5">
    <source>
        <dbReference type="ARBA" id="ARBA00022741"/>
    </source>
</evidence>
<dbReference type="AlphaFoldDB" id="A0A250JAG9"/>
<dbReference type="PROSITE" id="PS51733">
    <property type="entry name" value="BPL_LPL_CATALYTIC"/>
    <property type="match status" value="1"/>
</dbReference>
<organism evidence="9 10">
    <name type="scientific">Cystobacter fuscus</name>
    <dbReference type="NCBI Taxonomy" id="43"/>
    <lineage>
        <taxon>Bacteria</taxon>
        <taxon>Pseudomonadati</taxon>
        <taxon>Myxococcota</taxon>
        <taxon>Myxococcia</taxon>
        <taxon>Myxococcales</taxon>
        <taxon>Cystobacterineae</taxon>
        <taxon>Archangiaceae</taxon>
        <taxon>Cystobacter</taxon>
    </lineage>
</organism>
<proteinExistence type="predicted"/>
<dbReference type="GO" id="GO:0009249">
    <property type="term" value="P:protein lipoylation"/>
    <property type="evidence" value="ECO:0007669"/>
    <property type="project" value="InterPro"/>
</dbReference>
<feature type="domain" description="BPL/LPL catalytic" evidence="8">
    <location>
        <begin position="66"/>
        <end position="253"/>
    </location>
</feature>
<dbReference type="KEGG" id="cfus:CYFUS_006367"/>
<comment type="pathway">
    <text evidence="1">Protein modification; protein lipoylation via exogenous pathway; protein N(6)-(lipoyl)lysine from lipoate: step 2/2.</text>
</comment>
<comment type="pathway">
    <text evidence="2">Protein modification; protein lipoylation via exogenous pathway; protein N(6)-(lipoyl)lysine from lipoate: step 1/2.</text>
</comment>
<dbReference type="Pfam" id="PF21948">
    <property type="entry name" value="LplA-B_cat"/>
    <property type="match status" value="1"/>
</dbReference>
<reference evidence="9 10" key="1">
    <citation type="submission" date="2017-06" db="EMBL/GenBank/DDBJ databases">
        <title>Sequencing and comparative analysis of myxobacterial genomes.</title>
        <authorList>
            <person name="Rupp O."/>
            <person name="Goesmann A."/>
            <person name="Sogaard-Andersen L."/>
        </authorList>
    </citation>
    <scope>NUCLEOTIDE SEQUENCE [LARGE SCALE GENOMIC DNA]</scope>
    <source>
        <strain evidence="9 10">DSM 52655</strain>
    </source>
</reference>
<dbReference type="Gene3D" id="3.30.390.50">
    <property type="entry name" value="CO dehydrogenase flavoprotein, C-terminal domain"/>
    <property type="match status" value="1"/>
</dbReference>
<dbReference type="Gene3D" id="3.30.930.10">
    <property type="entry name" value="Bira Bifunctional Protein, Domain 2"/>
    <property type="match status" value="1"/>
</dbReference>
<accession>A0A250JAG9</accession>
<dbReference type="UniPathway" id="UPA00537">
    <property type="reaction ID" value="UER00594"/>
</dbReference>
<dbReference type="EMBL" id="CP022098">
    <property type="protein sequence ID" value="ATB40905.1"/>
    <property type="molecule type" value="Genomic_DNA"/>
</dbReference>
<dbReference type="InterPro" id="IPR004143">
    <property type="entry name" value="BPL_LPL_catalytic"/>
</dbReference>
<name>A0A250JAG9_9BACT</name>
<evidence type="ECO:0000256" key="1">
    <source>
        <dbReference type="ARBA" id="ARBA00005085"/>
    </source>
</evidence>
<evidence type="ECO:0000256" key="7">
    <source>
        <dbReference type="ARBA" id="ARBA00048037"/>
    </source>
</evidence>
<evidence type="ECO:0000313" key="9">
    <source>
        <dbReference type="EMBL" id="ATB40905.1"/>
    </source>
</evidence>
<keyword evidence="4 9" id="KW-0436">Ligase</keyword>
<dbReference type="GO" id="GO:0005524">
    <property type="term" value="F:ATP binding"/>
    <property type="evidence" value="ECO:0007669"/>
    <property type="project" value="UniProtKB-KW"/>
</dbReference>
<dbReference type="PANTHER" id="PTHR12561:SF3">
    <property type="entry name" value="LIPOYLTRANSFERASE 1, MITOCHONDRIAL"/>
    <property type="match status" value="1"/>
</dbReference>
<dbReference type="InterPro" id="IPR004562">
    <property type="entry name" value="LipoylTrfase_LipoateP_Ligase"/>
</dbReference>
<dbReference type="GO" id="GO:0016979">
    <property type="term" value="F:lipoate-protein ligase activity"/>
    <property type="evidence" value="ECO:0007669"/>
    <property type="project" value="UniProtKB-EC"/>
</dbReference>
<evidence type="ECO:0000256" key="4">
    <source>
        <dbReference type="ARBA" id="ARBA00022598"/>
    </source>
</evidence>
<dbReference type="CDD" id="cd16443">
    <property type="entry name" value="LplA"/>
    <property type="match status" value="1"/>
</dbReference>
<protein>
    <recommendedName>
        <fullName evidence="3">lipoate--protein ligase</fullName>
        <ecNumber evidence="3">6.3.1.20</ecNumber>
    </recommendedName>
</protein>
<evidence type="ECO:0000256" key="3">
    <source>
        <dbReference type="ARBA" id="ARBA00012367"/>
    </source>
</evidence>
<evidence type="ECO:0000313" key="10">
    <source>
        <dbReference type="Proteomes" id="UP000217257"/>
    </source>
</evidence>
<comment type="catalytic activity">
    <reaction evidence="7">
        <text>L-lysyl-[lipoyl-carrier protein] + (R)-lipoate + ATP = N(6)-[(R)-lipoyl]-L-lysyl-[lipoyl-carrier protein] + AMP + diphosphate + H(+)</text>
        <dbReference type="Rhea" id="RHEA:49288"/>
        <dbReference type="Rhea" id="RHEA-COMP:10500"/>
        <dbReference type="Rhea" id="RHEA-COMP:10502"/>
        <dbReference type="ChEBI" id="CHEBI:15378"/>
        <dbReference type="ChEBI" id="CHEBI:29969"/>
        <dbReference type="ChEBI" id="CHEBI:30616"/>
        <dbReference type="ChEBI" id="CHEBI:33019"/>
        <dbReference type="ChEBI" id="CHEBI:83088"/>
        <dbReference type="ChEBI" id="CHEBI:83099"/>
        <dbReference type="ChEBI" id="CHEBI:456215"/>
        <dbReference type="EC" id="6.3.1.20"/>
    </reaction>
</comment>
<evidence type="ECO:0000256" key="6">
    <source>
        <dbReference type="ARBA" id="ARBA00022840"/>
    </source>
</evidence>
<sequence length="376" mass="42397">MVFKWMRTITIRVILTTIDARGPGGQAGARGSLAGMSPVPVRILLSQTFNPWFNLATEDWIFREMDTRTRTLFLWRNAETVVIGRNQNPWSECNLTRMEEDQVFLARRTSGGGAVFHDLGNTCFTFLSSREGYDKATNVTILLEALKRLGVVAESAGRNDLVIPLPDGPRKISGSAYRETRERAFHHGTFLISTNLSRLSNYLTPHPKKLESKGHASVRARVMNITDHQPEVTHESLVQALISAFQEHHGATAEPELLDQAFLESQPSLAETFERFSSWDWRFGNAPQFHHQMAEYLSWGFFHVHLDAENGHVRRAQVFSDALHSEPVQELQDALVGTPYSRAGVVRAVAGVKARYPALERELGEFEAWLMTQVEV</sequence>